<dbReference type="InterPro" id="IPR052517">
    <property type="entry name" value="GlcG_carb_metab_protein"/>
</dbReference>
<evidence type="ECO:0000313" key="2">
    <source>
        <dbReference type="Proteomes" id="UP000239576"/>
    </source>
</evidence>
<dbReference type="InterPro" id="IPR038084">
    <property type="entry name" value="PduO/GlcC-like_sf"/>
</dbReference>
<organism evidence="1 2">
    <name type="scientific">Stenomitos frigidus ULC18</name>
    <dbReference type="NCBI Taxonomy" id="2107698"/>
    <lineage>
        <taxon>Bacteria</taxon>
        <taxon>Bacillati</taxon>
        <taxon>Cyanobacteriota</taxon>
        <taxon>Cyanophyceae</taxon>
        <taxon>Leptolyngbyales</taxon>
        <taxon>Leptolyngbyaceae</taxon>
        <taxon>Stenomitos</taxon>
    </lineage>
</organism>
<dbReference type="InterPro" id="IPR005624">
    <property type="entry name" value="PduO/GlcC-like"/>
</dbReference>
<name>A0A2T1EBA7_9CYAN</name>
<reference evidence="1 2" key="2">
    <citation type="submission" date="2018-03" db="EMBL/GenBank/DDBJ databases">
        <title>The ancient ancestry and fast evolution of plastids.</title>
        <authorList>
            <person name="Moore K.R."/>
            <person name="Magnabosco C."/>
            <person name="Momper L."/>
            <person name="Gold D.A."/>
            <person name="Bosak T."/>
            <person name="Fournier G.P."/>
        </authorList>
    </citation>
    <scope>NUCLEOTIDE SEQUENCE [LARGE SCALE GENOMIC DNA]</scope>
    <source>
        <strain evidence="1 2">ULC18</strain>
    </source>
</reference>
<dbReference type="RefSeq" id="WP_106256111.1">
    <property type="nucleotide sequence ID" value="NZ_CAWNSW010000006.1"/>
</dbReference>
<gene>
    <name evidence="1" type="ORF">C7B82_09750</name>
</gene>
<dbReference type="PANTHER" id="PTHR34309:SF1">
    <property type="entry name" value="PROTEIN GLCG"/>
    <property type="match status" value="1"/>
</dbReference>
<reference evidence="2" key="1">
    <citation type="submission" date="2018-02" db="EMBL/GenBank/DDBJ databases">
        <authorList>
            <person name="Moore K."/>
            <person name="Momper L."/>
        </authorList>
    </citation>
    <scope>NUCLEOTIDE SEQUENCE [LARGE SCALE GENOMIC DNA]</scope>
    <source>
        <strain evidence="2">ULC18</strain>
    </source>
</reference>
<comment type="caution">
    <text evidence="1">The sequence shown here is derived from an EMBL/GenBank/DDBJ whole genome shotgun (WGS) entry which is preliminary data.</text>
</comment>
<accession>A0A2T1EBA7</accession>
<dbReference type="Gene3D" id="3.30.450.150">
    <property type="entry name" value="Haem-degrading domain"/>
    <property type="match status" value="1"/>
</dbReference>
<dbReference type="Proteomes" id="UP000239576">
    <property type="component" value="Unassembled WGS sequence"/>
</dbReference>
<dbReference type="AlphaFoldDB" id="A0A2T1EBA7"/>
<dbReference type="SUPFAM" id="SSF143744">
    <property type="entry name" value="GlcG-like"/>
    <property type="match status" value="1"/>
</dbReference>
<evidence type="ECO:0000313" key="1">
    <source>
        <dbReference type="EMBL" id="PSB30046.1"/>
    </source>
</evidence>
<sequence length="141" mass="14385">MYVKKILDLSIAGARVVLRAAIAHAETMGVPQCVAIVDRGGNLLAFERMEGAKLLSQHSAMQKAITAASHRTQTGTLPAELGVGIALATGLRYAPIAGGLPITIDGEVVGAIGVGSGSDEEDIEVAQVGIEALKAVLAEAE</sequence>
<dbReference type="Pfam" id="PF03928">
    <property type="entry name" value="HbpS-like"/>
    <property type="match status" value="1"/>
</dbReference>
<dbReference type="OrthoDB" id="9788468at2"/>
<keyword evidence="2" id="KW-1185">Reference proteome</keyword>
<dbReference type="PANTHER" id="PTHR34309">
    <property type="entry name" value="SLR1406 PROTEIN"/>
    <property type="match status" value="1"/>
</dbReference>
<dbReference type="EMBL" id="PVWK01000056">
    <property type="protein sequence ID" value="PSB30046.1"/>
    <property type="molecule type" value="Genomic_DNA"/>
</dbReference>
<proteinExistence type="predicted"/>
<protein>
    <submittedName>
        <fullName evidence="1">Glcg protein</fullName>
    </submittedName>
</protein>